<feature type="domain" description="FHA" evidence="7">
    <location>
        <begin position="151"/>
        <end position="200"/>
    </location>
</feature>
<reference evidence="8 9" key="1">
    <citation type="journal article" date="2017" name="ISME J.">
        <title>Energy and carbon metabolisms in a deep terrestrial subsurface fluid microbial community.</title>
        <authorList>
            <person name="Momper L."/>
            <person name="Jungbluth S.P."/>
            <person name="Lee M.D."/>
            <person name="Amend J.P."/>
        </authorList>
    </citation>
    <scope>NUCLEOTIDE SEQUENCE [LARGE SCALE GENOMIC DNA]</scope>
    <source>
        <strain evidence="8">SURF_17</strain>
    </source>
</reference>
<dbReference type="InterPro" id="IPR050923">
    <property type="entry name" value="Cell_Proc_Reg/RNA_Proc"/>
</dbReference>
<keyword evidence="3 6" id="KW-0812">Transmembrane</keyword>
<dbReference type="SUPFAM" id="SSF49879">
    <property type="entry name" value="SMAD/FHA domain"/>
    <property type="match status" value="1"/>
</dbReference>
<accession>A0A419EQB3</accession>
<dbReference type="CDD" id="cd00060">
    <property type="entry name" value="FHA"/>
    <property type="match status" value="1"/>
</dbReference>
<dbReference type="InterPro" id="IPR000253">
    <property type="entry name" value="FHA_dom"/>
</dbReference>
<dbReference type="PROSITE" id="PS50006">
    <property type="entry name" value="FHA_DOMAIN"/>
    <property type="match status" value="1"/>
</dbReference>
<dbReference type="Pfam" id="PF00498">
    <property type="entry name" value="FHA"/>
    <property type="match status" value="1"/>
</dbReference>
<evidence type="ECO:0000256" key="6">
    <source>
        <dbReference type="SAM" id="Phobius"/>
    </source>
</evidence>
<evidence type="ECO:0000259" key="7">
    <source>
        <dbReference type="PROSITE" id="PS50006"/>
    </source>
</evidence>
<name>A0A419EQB3_9BACT</name>
<evidence type="ECO:0000256" key="3">
    <source>
        <dbReference type="ARBA" id="ARBA00022692"/>
    </source>
</evidence>
<keyword evidence="5 6" id="KW-0472">Membrane</keyword>
<comment type="caution">
    <text evidence="8">The sequence shown here is derived from an EMBL/GenBank/DDBJ whole genome shotgun (WGS) entry which is preliminary data.</text>
</comment>
<dbReference type="AlphaFoldDB" id="A0A419EQB3"/>
<organism evidence="8 9">
    <name type="scientific">Candidatus Abyssobacteria bacterium SURF_17</name>
    <dbReference type="NCBI Taxonomy" id="2093361"/>
    <lineage>
        <taxon>Bacteria</taxon>
        <taxon>Pseudomonadati</taxon>
        <taxon>Candidatus Hydrogenedentota</taxon>
        <taxon>Candidatus Abyssobacteria</taxon>
    </lineage>
</organism>
<evidence type="ECO:0000256" key="5">
    <source>
        <dbReference type="ARBA" id="ARBA00023136"/>
    </source>
</evidence>
<evidence type="ECO:0000256" key="2">
    <source>
        <dbReference type="ARBA" id="ARBA00022475"/>
    </source>
</evidence>
<evidence type="ECO:0000313" key="8">
    <source>
        <dbReference type="EMBL" id="RJP65377.1"/>
    </source>
</evidence>
<proteinExistence type="predicted"/>
<dbReference type="SMART" id="SM00240">
    <property type="entry name" value="FHA"/>
    <property type="match status" value="1"/>
</dbReference>
<dbReference type="InterPro" id="IPR027379">
    <property type="entry name" value="CLS_N"/>
</dbReference>
<gene>
    <name evidence="8" type="ORF">C4532_17805</name>
</gene>
<dbReference type="Gene3D" id="2.60.200.20">
    <property type="match status" value="1"/>
</dbReference>
<dbReference type="EMBL" id="QZKI01000128">
    <property type="protein sequence ID" value="RJP65377.1"/>
    <property type="molecule type" value="Genomic_DNA"/>
</dbReference>
<comment type="subcellular location">
    <subcellularLocation>
        <location evidence="1">Cell membrane</location>
        <topology evidence="1">Multi-pass membrane protein</topology>
    </subcellularLocation>
</comment>
<dbReference type="Pfam" id="PF13396">
    <property type="entry name" value="PLDc_N"/>
    <property type="match status" value="1"/>
</dbReference>
<dbReference type="Proteomes" id="UP000285961">
    <property type="component" value="Unassembled WGS sequence"/>
</dbReference>
<dbReference type="PANTHER" id="PTHR23308">
    <property type="entry name" value="NUCLEAR INHIBITOR OF PROTEIN PHOSPHATASE-1"/>
    <property type="match status" value="1"/>
</dbReference>
<protein>
    <submittedName>
        <fullName evidence="8">FHA domain-containing protein</fullName>
    </submittedName>
</protein>
<feature type="transmembrane region" description="Helical" evidence="6">
    <location>
        <begin position="6"/>
        <end position="31"/>
    </location>
</feature>
<keyword evidence="2" id="KW-1003">Cell membrane</keyword>
<feature type="transmembrane region" description="Helical" evidence="6">
    <location>
        <begin position="43"/>
        <end position="62"/>
    </location>
</feature>
<evidence type="ECO:0000256" key="1">
    <source>
        <dbReference type="ARBA" id="ARBA00004651"/>
    </source>
</evidence>
<evidence type="ECO:0000313" key="9">
    <source>
        <dbReference type="Proteomes" id="UP000285961"/>
    </source>
</evidence>
<keyword evidence="4 6" id="KW-1133">Transmembrane helix</keyword>
<evidence type="ECO:0000256" key="4">
    <source>
        <dbReference type="ARBA" id="ARBA00022989"/>
    </source>
</evidence>
<sequence length="225" mass="24821">MEALSGFSVVVLVFLLAIPLALQIFLTVFVYKDAEKREMDSALAWAMLVFLTSLVGVLIYVLCRKEMGFHICPICGKQLLPQWTSCPFCAPRRRTVSPASIRKGAEPAAQAGRPSHVGTRRLEVQDGLLAFLIIRQGKRRGKEFRLKADSTKIGSAAGNDVIIEDDTVSAEHAKIKMEEDGFMLWDLGSTNGTKVNGEIIREPRKIIDGDIIELGETSLAFKTVE</sequence>
<dbReference type="InterPro" id="IPR008984">
    <property type="entry name" value="SMAD_FHA_dom_sf"/>
</dbReference>
<dbReference type="GO" id="GO:0005886">
    <property type="term" value="C:plasma membrane"/>
    <property type="evidence" value="ECO:0007669"/>
    <property type="project" value="UniProtKB-SubCell"/>
</dbReference>